<reference evidence="2 3" key="1">
    <citation type="submission" date="2016-06" db="EMBL/GenBank/DDBJ databases">
        <title>Living apart together: crosstalk between the core and supernumerary genomes in a fungal plant pathogen.</title>
        <authorList>
            <person name="Vanheule A."/>
            <person name="Audenaert K."/>
            <person name="Warris S."/>
            <person name="Van De Geest H."/>
            <person name="Schijlen E."/>
            <person name="Hofte M."/>
            <person name="De Saeger S."/>
            <person name="Haesaert G."/>
            <person name="Waalwijk C."/>
            <person name="Van Der Lee T."/>
        </authorList>
    </citation>
    <scope>NUCLEOTIDE SEQUENCE [LARGE SCALE GENOMIC DNA]</scope>
    <source>
        <strain evidence="2 3">2516</strain>
    </source>
</reference>
<proteinExistence type="predicted"/>
<evidence type="ECO:0000313" key="3">
    <source>
        <dbReference type="Proteomes" id="UP000091967"/>
    </source>
</evidence>
<name>A0A1B8AT69_FUSPO</name>
<organism evidence="2 3">
    <name type="scientific">Fusarium poae</name>
    <dbReference type="NCBI Taxonomy" id="36050"/>
    <lineage>
        <taxon>Eukaryota</taxon>
        <taxon>Fungi</taxon>
        <taxon>Dikarya</taxon>
        <taxon>Ascomycota</taxon>
        <taxon>Pezizomycotina</taxon>
        <taxon>Sordariomycetes</taxon>
        <taxon>Hypocreomycetidae</taxon>
        <taxon>Hypocreales</taxon>
        <taxon>Nectriaceae</taxon>
        <taxon>Fusarium</taxon>
    </lineage>
</organism>
<sequence>MKQMMESFQKQWSSGAKSKSDVGWLSFSGLNAGFDFPSLHTKEHTNAGPTQGCLWPMAATRTFVHTFASAAINVGLLSSCSPDATLETRSIAFEDKALARWRQL</sequence>
<feature type="region of interest" description="Disordered" evidence="1">
    <location>
        <begin position="1"/>
        <end position="20"/>
    </location>
</feature>
<protein>
    <submittedName>
        <fullName evidence="2">Uncharacterized protein</fullName>
    </submittedName>
</protein>
<keyword evidence="3" id="KW-1185">Reference proteome</keyword>
<accession>A0A1B8AT69</accession>
<comment type="caution">
    <text evidence="2">The sequence shown here is derived from an EMBL/GenBank/DDBJ whole genome shotgun (WGS) entry which is preliminary data.</text>
</comment>
<dbReference type="AlphaFoldDB" id="A0A1B8AT69"/>
<evidence type="ECO:0000256" key="1">
    <source>
        <dbReference type="SAM" id="MobiDB-lite"/>
    </source>
</evidence>
<feature type="compositionally biased region" description="Polar residues" evidence="1">
    <location>
        <begin position="1"/>
        <end position="17"/>
    </location>
</feature>
<evidence type="ECO:0000313" key="2">
    <source>
        <dbReference type="EMBL" id="OBS23735.1"/>
    </source>
</evidence>
<dbReference type="EMBL" id="LYXU01000002">
    <property type="protein sequence ID" value="OBS23735.1"/>
    <property type="molecule type" value="Genomic_DNA"/>
</dbReference>
<gene>
    <name evidence="2" type="ORF">FPOA_04283</name>
</gene>
<dbReference type="Proteomes" id="UP000091967">
    <property type="component" value="Unassembled WGS sequence"/>
</dbReference>